<protein>
    <submittedName>
        <fullName evidence="9">Rod shape-determining protein MreD</fullName>
    </submittedName>
</protein>
<evidence type="ECO:0000313" key="10">
    <source>
        <dbReference type="Proteomes" id="UP000464374"/>
    </source>
</evidence>
<evidence type="ECO:0000256" key="8">
    <source>
        <dbReference type="SAM" id="Phobius"/>
    </source>
</evidence>
<feature type="transmembrane region" description="Helical" evidence="8">
    <location>
        <begin position="35"/>
        <end position="58"/>
    </location>
</feature>
<keyword evidence="4 8" id="KW-0812">Transmembrane</keyword>
<dbReference type="Proteomes" id="UP000464374">
    <property type="component" value="Chromosome"/>
</dbReference>
<dbReference type="NCBIfam" id="TIGR03426">
    <property type="entry name" value="shape_MreD"/>
    <property type="match status" value="1"/>
</dbReference>
<evidence type="ECO:0000256" key="5">
    <source>
        <dbReference type="ARBA" id="ARBA00022960"/>
    </source>
</evidence>
<comment type="similarity">
    <text evidence="2">Belongs to the MreD family.</text>
</comment>
<dbReference type="AlphaFoldDB" id="A0A6P1Y231"/>
<dbReference type="Pfam" id="PF04093">
    <property type="entry name" value="MreD"/>
    <property type="match status" value="1"/>
</dbReference>
<dbReference type="InterPro" id="IPR007227">
    <property type="entry name" value="Cell_shape_determining_MreD"/>
</dbReference>
<dbReference type="GO" id="GO:0008360">
    <property type="term" value="P:regulation of cell shape"/>
    <property type="evidence" value="ECO:0007669"/>
    <property type="project" value="UniProtKB-KW"/>
</dbReference>
<evidence type="ECO:0000313" key="9">
    <source>
        <dbReference type="EMBL" id="QHX43635.1"/>
    </source>
</evidence>
<keyword evidence="3" id="KW-1003">Cell membrane</keyword>
<evidence type="ECO:0000256" key="4">
    <source>
        <dbReference type="ARBA" id="ARBA00022692"/>
    </source>
</evidence>
<sequence>MRKVILWTVAAAFLLGVFGTAILSHIQLLPALPDLILILVVYIALYNGTAAGITAGFFSGLIFDFLSLAPMGLHSFVFTVLGFLYGMLYGKYNVRRFFFPLILGLSATFLKAGILLVLRVLFGQSIQVYNLLAVPFWIEVAENSLCSPPLFMLLGLFPNAFEIRKL</sequence>
<evidence type="ECO:0000256" key="7">
    <source>
        <dbReference type="ARBA" id="ARBA00023136"/>
    </source>
</evidence>
<keyword evidence="6 8" id="KW-1133">Transmembrane helix</keyword>
<evidence type="ECO:0000256" key="1">
    <source>
        <dbReference type="ARBA" id="ARBA00004651"/>
    </source>
</evidence>
<evidence type="ECO:0000256" key="3">
    <source>
        <dbReference type="ARBA" id="ARBA00022475"/>
    </source>
</evidence>
<name>A0A6P1Y231_9SPIR</name>
<dbReference type="GO" id="GO:0005886">
    <property type="term" value="C:plasma membrane"/>
    <property type="evidence" value="ECO:0007669"/>
    <property type="project" value="UniProtKB-SubCell"/>
</dbReference>
<dbReference type="InterPro" id="IPR017225">
    <property type="entry name" value="Cell_shape_determin_MreD_prd"/>
</dbReference>
<feature type="transmembrane region" description="Helical" evidence="8">
    <location>
        <begin position="97"/>
        <end position="122"/>
    </location>
</feature>
<evidence type="ECO:0000256" key="6">
    <source>
        <dbReference type="ARBA" id="ARBA00022989"/>
    </source>
</evidence>
<feature type="transmembrane region" description="Helical" evidence="8">
    <location>
        <begin position="65"/>
        <end position="85"/>
    </location>
</feature>
<dbReference type="RefSeq" id="WP_162663950.1">
    <property type="nucleotide sequence ID" value="NZ_CP048020.1"/>
</dbReference>
<proteinExistence type="inferred from homology"/>
<reference evidence="9 10" key="1">
    <citation type="submission" date="2020-01" db="EMBL/GenBank/DDBJ databases">
        <title>Complete genome sequence of a human oral phylogroup 1 Treponema sp. strain ATCC 700766, originally isolated from periodontitis dental plaque.</title>
        <authorList>
            <person name="Chan Y."/>
            <person name="Huo Y.-B."/>
            <person name="Yu X.-L."/>
            <person name="Zeng H."/>
            <person name="Leung W.-K."/>
            <person name="Watt R.M."/>
        </authorList>
    </citation>
    <scope>NUCLEOTIDE SEQUENCE [LARGE SCALE GENOMIC DNA]</scope>
    <source>
        <strain evidence="9 10">OMZ 804</strain>
    </source>
</reference>
<comment type="subcellular location">
    <subcellularLocation>
        <location evidence="1">Cell membrane</location>
        <topology evidence="1">Multi-pass membrane protein</topology>
    </subcellularLocation>
</comment>
<accession>A0A6P1Y231</accession>
<evidence type="ECO:0000256" key="2">
    <source>
        <dbReference type="ARBA" id="ARBA00007776"/>
    </source>
</evidence>
<keyword evidence="5" id="KW-0133">Cell shape</keyword>
<dbReference type="KEGG" id="trz:GWP43_09515"/>
<gene>
    <name evidence="9" type="primary">mreD</name>
    <name evidence="9" type="ORF">GWP43_09515</name>
</gene>
<dbReference type="EMBL" id="CP048020">
    <property type="protein sequence ID" value="QHX43635.1"/>
    <property type="molecule type" value="Genomic_DNA"/>
</dbReference>
<organism evidence="9 10">
    <name type="scientific">Treponema vincentii</name>
    <dbReference type="NCBI Taxonomy" id="69710"/>
    <lineage>
        <taxon>Bacteria</taxon>
        <taxon>Pseudomonadati</taxon>
        <taxon>Spirochaetota</taxon>
        <taxon>Spirochaetia</taxon>
        <taxon>Spirochaetales</taxon>
        <taxon>Treponemataceae</taxon>
        <taxon>Treponema</taxon>
    </lineage>
</organism>
<dbReference type="PIRSF" id="PIRSF037497">
    <property type="entry name" value="MreD_Clostridium/Treponema_prd"/>
    <property type="match status" value="1"/>
</dbReference>
<keyword evidence="7 8" id="KW-0472">Membrane</keyword>